<accession>A0A1I0ZXH6</accession>
<dbReference type="AlphaFoldDB" id="A0A1I0ZXH6"/>
<dbReference type="OrthoDB" id="1933178at2"/>
<proteinExistence type="predicted"/>
<sequence length="204" mass="24234">MTIENDINLEDLDGNEILQAIYGKELNCKKNILEYISLIKDLKKYNLTGEQMQETYTLIYKSIDNMATIVKPNTIMFLKNDLKSNLAKYVKDRDPKELNYFFEFFKSAYPPKMRKKDYTWTLMDINRITNEQIWHTLTYINAWCLDGNRLSVDEKEDIIKMVDILVKSNKVKYINQIKSLEKLNKVLKLKIISKNNKFELKIIL</sequence>
<name>A0A1I0ZXH6_9CLOT</name>
<protein>
    <submittedName>
        <fullName evidence="1">Uncharacterized protein</fullName>
    </submittedName>
</protein>
<dbReference type="Proteomes" id="UP000198619">
    <property type="component" value="Unassembled WGS sequence"/>
</dbReference>
<reference evidence="1 2" key="1">
    <citation type="submission" date="2016-10" db="EMBL/GenBank/DDBJ databases">
        <authorList>
            <person name="de Groot N.N."/>
        </authorList>
    </citation>
    <scope>NUCLEOTIDE SEQUENCE [LARGE SCALE GENOMIC DNA]</scope>
    <source>
        <strain evidence="1 2">DSM 12271</strain>
    </source>
</reference>
<evidence type="ECO:0000313" key="2">
    <source>
        <dbReference type="Proteomes" id="UP000198619"/>
    </source>
</evidence>
<evidence type="ECO:0000313" key="1">
    <source>
        <dbReference type="EMBL" id="SFB29130.1"/>
    </source>
</evidence>
<gene>
    <name evidence="1" type="ORF">SAMN04488528_102521</name>
</gene>
<dbReference type="EMBL" id="FOKI01000025">
    <property type="protein sequence ID" value="SFB29130.1"/>
    <property type="molecule type" value="Genomic_DNA"/>
</dbReference>
<keyword evidence="2" id="KW-1185">Reference proteome</keyword>
<organism evidence="1 2">
    <name type="scientific">Clostridium frigidicarnis</name>
    <dbReference type="NCBI Taxonomy" id="84698"/>
    <lineage>
        <taxon>Bacteria</taxon>
        <taxon>Bacillati</taxon>
        <taxon>Bacillota</taxon>
        <taxon>Clostridia</taxon>
        <taxon>Eubacteriales</taxon>
        <taxon>Clostridiaceae</taxon>
        <taxon>Clostridium</taxon>
    </lineage>
</organism>